<dbReference type="RefSeq" id="WP_399653637.1">
    <property type="nucleotide sequence ID" value="NZ_JBITYG010000008.1"/>
</dbReference>
<protein>
    <submittedName>
        <fullName evidence="1">HAD family hydrolase</fullName>
    </submittedName>
</protein>
<dbReference type="GO" id="GO:0016787">
    <property type="term" value="F:hydrolase activity"/>
    <property type="evidence" value="ECO:0007669"/>
    <property type="project" value="UniProtKB-KW"/>
</dbReference>
<dbReference type="NCBIfam" id="TIGR01488">
    <property type="entry name" value="HAD-SF-IB"/>
    <property type="match status" value="1"/>
</dbReference>
<dbReference type="EMBL" id="JBITYG010000008">
    <property type="protein sequence ID" value="MFI9103923.1"/>
    <property type="molecule type" value="Genomic_DNA"/>
</dbReference>
<keyword evidence="2" id="KW-1185">Reference proteome</keyword>
<reference evidence="1 2" key="1">
    <citation type="submission" date="2024-10" db="EMBL/GenBank/DDBJ databases">
        <title>The Natural Products Discovery Center: Release of the First 8490 Sequenced Strains for Exploring Actinobacteria Biosynthetic Diversity.</title>
        <authorList>
            <person name="Kalkreuter E."/>
            <person name="Kautsar S.A."/>
            <person name="Yang D."/>
            <person name="Bader C.D."/>
            <person name="Teijaro C.N."/>
            <person name="Fluegel L."/>
            <person name="Davis C.M."/>
            <person name="Simpson J.R."/>
            <person name="Lauterbach L."/>
            <person name="Steele A.D."/>
            <person name="Gui C."/>
            <person name="Meng S."/>
            <person name="Li G."/>
            <person name="Viehrig K."/>
            <person name="Ye F."/>
            <person name="Su P."/>
            <person name="Kiefer A.F."/>
            <person name="Nichols A."/>
            <person name="Cepeda A.J."/>
            <person name="Yan W."/>
            <person name="Fan B."/>
            <person name="Jiang Y."/>
            <person name="Adhikari A."/>
            <person name="Zheng C.-J."/>
            <person name="Schuster L."/>
            <person name="Cowan T.M."/>
            <person name="Smanski M.J."/>
            <person name="Chevrette M.G."/>
            <person name="De Carvalho L.P.S."/>
            <person name="Shen B."/>
        </authorList>
    </citation>
    <scope>NUCLEOTIDE SEQUENCE [LARGE SCALE GENOMIC DNA]</scope>
    <source>
        <strain evidence="1 2">NPDC053399</strain>
    </source>
</reference>
<organism evidence="1 2">
    <name type="scientific">Streptomyces fildesensis</name>
    <dbReference type="NCBI Taxonomy" id="375757"/>
    <lineage>
        <taxon>Bacteria</taxon>
        <taxon>Bacillati</taxon>
        <taxon>Actinomycetota</taxon>
        <taxon>Actinomycetes</taxon>
        <taxon>Kitasatosporales</taxon>
        <taxon>Streptomycetaceae</taxon>
        <taxon>Streptomyces</taxon>
    </lineage>
</organism>
<dbReference type="SUPFAM" id="SSF56784">
    <property type="entry name" value="HAD-like"/>
    <property type="match status" value="1"/>
</dbReference>
<evidence type="ECO:0000313" key="2">
    <source>
        <dbReference type="Proteomes" id="UP001614394"/>
    </source>
</evidence>
<dbReference type="Gene3D" id="3.40.50.1000">
    <property type="entry name" value="HAD superfamily/HAD-like"/>
    <property type="match status" value="1"/>
</dbReference>
<dbReference type="InterPro" id="IPR036412">
    <property type="entry name" value="HAD-like_sf"/>
</dbReference>
<dbReference type="InterPro" id="IPR023214">
    <property type="entry name" value="HAD_sf"/>
</dbReference>
<sequence>MARLHIFDMDGTLMHGSSASLELARELDMVEEIQELEDGLIRGTLEPSGFAERVYALWVTLTEERLKAAFEGAPWLDGIREVWTEITDRGDHCAVISMSPDFFVGRLREWGVHEARSSVFPPVPFAPEAVLDLAGILVPESKVGIADELCAQYGLTRADCVAYGDSLSDAALFGVVPTSVAVNGDHYVRDLATHAYSGRDLREAFALVNQFDRE</sequence>
<name>A0ABW8CCX0_9ACTN</name>
<proteinExistence type="predicted"/>
<dbReference type="Proteomes" id="UP001614394">
    <property type="component" value="Unassembled WGS sequence"/>
</dbReference>
<keyword evidence="1" id="KW-0378">Hydrolase</keyword>
<comment type="caution">
    <text evidence="1">The sequence shown here is derived from an EMBL/GenBank/DDBJ whole genome shotgun (WGS) entry which is preliminary data.</text>
</comment>
<dbReference type="Pfam" id="PF12710">
    <property type="entry name" value="HAD"/>
    <property type="match status" value="1"/>
</dbReference>
<gene>
    <name evidence="1" type="ORF">ACIGXA_25730</name>
</gene>
<accession>A0ABW8CCX0</accession>
<evidence type="ECO:0000313" key="1">
    <source>
        <dbReference type="EMBL" id="MFI9103923.1"/>
    </source>
</evidence>